<dbReference type="EMBL" id="JAMZMK010009675">
    <property type="protein sequence ID" value="KAI7734643.1"/>
    <property type="molecule type" value="Genomic_DNA"/>
</dbReference>
<evidence type="ECO:0008006" key="5">
    <source>
        <dbReference type="Google" id="ProtNLM"/>
    </source>
</evidence>
<dbReference type="PANTHER" id="PTHR47926:SF347">
    <property type="entry name" value="PENTATRICOPEPTIDE REPEAT-CONTAINING PROTEIN"/>
    <property type="match status" value="1"/>
</dbReference>
<dbReference type="GO" id="GO:0003723">
    <property type="term" value="F:RNA binding"/>
    <property type="evidence" value="ECO:0007669"/>
    <property type="project" value="InterPro"/>
</dbReference>
<dbReference type="Pfam" id="PF20431">
    <property type="entry name" value="E_motif"/>
    <property type="match status" value="1"/>
</dbReference>
<dbReference type="PROSITE" id="PS51375">
    <property type="entry name" value="PPR"/>
    <property type="match status" value="5"/>
</dbReference>
<dbReference type="PANTHER" id="PTHR47926">
    <property type="entry name" value="PENTATRICOPEPTIDE REPEAT-CONTAINING PROTEIN"/>
    <property type="match status" value="1"/>
</dbReference>
<dbReference type="Proteomes" id="UP001206925">
    <property type="component" value="Unassembled WGS sequence"/>
</dbReference>
<dbReference type="Pfam" id="PF13041">
    <property type="entry name" value="PPR_2"/>
    <property type="match status" value="2"/>
</dbReference>
<feature type="non-terminal residue" evidence="3">
    <location>
        <position position="1"/>
    </location>
</feature>
<dbReference type="Gene3D" id="1.25.40.10">
    <property type="entry name" value="Tetratricopeptide repeat domain"/>
    <property type="match status" value="5"/>
</dbReference>
<keyword evidence="4" id="KW-1185">Reference proteome</keyword>
<feature type="repeat" description="PPR" evidence="2">
    <location>
        <begin position="496"/>
        <end position="530"/>
    </location>
</feature>
<dbReference type="SUPFAM" id="SSF48452">
    <property type="entry name" value="TPR-like"/>
    <property type="match status" value="1"/>
</dbReference>
<dbReference type="FunFam" id="1.25.40.10:FF:000090">
    <property type="entry name" value="Pentatricopeptide repeat-containing protein, chloroplastic"/>
    <property type="match status" value="1"/>
</dbReference>
<dbReference type="InterPro" id="IPR046960">
    <property type="entry name" value="PPR_At4g14850-like_plant"/>
</dbReference>
<reference evidence="3" key="1">
    <citation type="submission" date="2022-06" db="EMBL/GenBank/DDBJ databases">
        <title>Uncovering the hologenomic basis of an extraordinary plant invasion.</title>
        <authorList>
            <person name="Bieker V.C."/>
            <person name="Martin M.D."/>
            <person name="Gilbert T."/>
            <person name="Hodgins K."/>
            <person name="Battlay P."/>
            <person name="Petersen B."/>
            <person name="Wilson J."/>
        </authorList>
    </citation>
    <scope>NUCLEOTIDE SEQUENCE</scope>
    <source>
        <strain evidence="3">AA19_3_7</strain>
        <tissue evidence="3">Leaf</tissue>
    </source>
</reference>
<accession>A0AAD5C3E3</accession>
<dbReference type="NCBIfam" id="TIGR00756">
    <property type="entry name" value="PPR"/>
    <property type="match status" value="8"/>
</dbReference>
<proteinExistence type="predicted"/>
<evidence type="ECO:0000256" key="1">
    <source>
        <dbReference type="ARBA" id="ARBA00022737"/>
    </source>
</evidence>
<dbReference type="AlphaFoldDB" id="A0AAD5C3E3"/>
<sequence length="699" mass="78256">TWKHHRFKQHPTYLYTTLNNILTTCVRNYNITSANMAIATHSRNGQLDIARKVFDEMPQRTVVSWNTMISTYTKWERYYEALNILSLMHFNNVKLNETTFCSGLSACARLHCARLSSVYAGKQLHGLVLRSGLGSFPLVGSGLLYFYASCCEVLEARKVFDELHEGNGLLWSLMVVCYVRCNMLDEAVDVFQKMPVRDIVAWTGLISGFSKTDGGLEKALEYFGLMRRRGEVEPNEFTLDCVIRVCGRLDALVEGMSLHGLVIKYGFEFEHSVSGALIEFYCACKAIDDGKKAYCGLSKPGVSCSNSLIEGLVEMGRIEEAESVFNSIDKKDPSTYNLMIKAYSLVNRYEDSVELFSRMPHKVLASFNTMISVYSRNGDLNKAFELFEAVKHERDIVTWNSMISGYIHNAQHEKALNLYKSMHGSSIKGSRSTFSSLFHACSCLGSLQMGKLLHAHLAKTPLISDVYVGTSLVDMYSKCGSVTDARLSFISIANPNVAAYTALINGYAHHGMCSEAILLFENMVNVGVKPNAVTFVGVLSACAHAGWVNEGMKYINQMKKSYNIKPTIEHFTYAVDLLGQSGRIQEAEELITKMPFEPDGVMLAALLKSCWLWLDQEVGQRVAKKMVKKDHKLISAYVIMSNIYSGVGRWKEKMEIRRILTDLEVKKDPGFGSTIALFLYLQYNTSCNAPRGAPTRFGA</sequence>
<feature type="repeat" description="PPR" evidence="2">
    <location>
        <begin position="61"/>
        <end position="95"/>
    </location>
</feature>
<evidence type="ECO:0000256" key="2">
    <source>
        <dbReference type="PROSITE-ProRule" id="PRU00708"/>
    </source>
</evidence>
<dbReference type="GO" id="GO:0009451">
    <property type="term" value="P:RNA modification"/>
    <property type="evidence" value="ECO:0007669"/>
    <property type="project" value="InterPro"/>
</dbReference>
<keyword evidence="1" id="KW-0677">Repeat</keyword>
<feature type="repeat" description="PPR" evidence="2">
    <location>
        <begin position="395"/>
        <end position="429"/>
    </location>
</feature>
<protein>
    <recommendedName>
        <fullName evidence="5">Pentatricopeptide repeat-containing protein</fullName>
    </recommendedName>
</protein>
<evidence type="ECO:0000313" key="3">
    <source>
        <dbReference type="EMBL" id="KAI7734643.1"/>
    </source>
</evidence>
<organism evidence="3 4">
    <name type="scientific">Ambrosia artemisiifolia</name>
    <name type="common">Common ragweed</name>
    <dbReference type="NCBI Taxonomy" id="4212"/>
    <lineage>
        <taxon>Eukaryota</taxon>
        <taxon>Viridiplantae</taxon>
        <taxon>Streptophyta</taxon>
        <taxon>Embryophyta</taxon>
        <taxon>Tracheophyta</taxon>
        <taxon>Spermatophyta</taxon>
        <taxon>Magnoliopsida</taxon>
        <taxon>eudicotyledons</taxon>
        <taxon>Gunneridae</taxon>
        <taxon>Pentapetalae</taxon>
        <taxon>asterids</taxon>
        <taxon>campanulids</taxon>
        <taxon>Asterales</taxon>
        <taxon>Asteraceae</taxon>
        <taxon>Asteroideae</taxon>
        <taxon>Heliantheae alliance</taxon>
        <taxon>Heliantheae</taxon>
        <taxon>Ambrosia</taxon>
    </lineage>
</organism>
<dbReference type="Pfam" id="PF01535">
    <property type="entry name" value="PPR"/>
    <property type="match status" value="7"/>
</dbReference>
<dbReference type="InterPro" id="IPR046848">
    <property type="entry name" value="E_motif"/>
</dbReference>
<gene>
    <name evidence="3" type="ORF">M8C21_026331</name>
</gene>
<comment type="caution">
    <text evidence="3">The sequence shown here is derived from an EMBL/GenBank/DDBJ whole genome shotgun (WGS) entry which is preliminary data.</text>
</comment>
<dbReference type="InterPro" id="IPR002885">
    <property type="entry name" value="PPR_rpt"/>
</dbReference>
<feature type="repeat" description="PPR" evidence="2">
    <location>
        <begin position="332"/>
        <end position="366"/>
    </location>
</feature>
<feature type="repeat" description="PPR" evidence="2">
    <location>
        <begin position="198"/>
        <end position="233"/>
    </location>
</feature>
<dbReference type="InterPro" id="IPR011990">
    <property type="entry name" value="TPR-like_helical_dom_sf"/>
</dbReference>
<name>A0AAD5C3E3_AMBAR</name>
<evidence type="ECO:0000313" key="4">
    <source>
        <dbReference type="Proteomes" id="UP001206925"/>
    </source>
</evidence>